<dbReference type="PROSITE" id="PS50830">
    <property type="entry name" value="TNASE_3"/>
    <property type="match status" value="1"/>
</dbReference>
<dbReference type="AlphaFoldDB" id="A0AAE9XQP9"/>
<dbReference type="PANTHER" id="PTHR12302">
    <property type="entry name" value="EBNA2 BINDING PROTEIN P100"/>
    <property type="match status" value="1"/>
</dbReference>
<evidence type="ECO:0000256" key="3">
    <source>
        <dbReference type="ARBA" id="ARBA00022801"/>
    </source>
</evidence>
<dbReference type="InterPro" id="IPR016071">
    <property type="entry name" value="Staphylococal_nuclease_OB-fold"/>
</dbReference>
<dbReference type="Pfam" id="PF00565">
    <property type="entry name" value="SNase"/>
    <property type="match status" value="1"/>
</dbReference>
<evidence type="ECO:0000313" key="6">
    <source>
        <dbReference type="Proteomes" id="UP001217500"/>
    </source>
</evidence>
<dbReference type="Proteomes" id="UP001217500">
    <property type="component" value="Chromosome"/>
</dbReference>
<evidence type="ECO:0000313" key="5">
    <source>
        <dbReference type="EMBL" id="WCL54472.1"/>
    </source>
</evidence>
<name>A0AAE9XQP9_9PROT</name>
<dbReference type="Gene3D" id="2.40.50.90">
    <property type="match status" value="1"/>
</dbReference>
<dbReference type="InterPro" id="IPR035437">
    <property type="entry name" value="SNase_OB-fold_sf"/>
</dbReference>
<feature type="domain" description="TNase-like" evidence="4">
    <location>
        <begin position="27"/>
        <end position="153"/>
    </location>
</feature>
<dbReference type="SUPFAM" id="SSF50199">
    <property type="entry name" value="Staphylococcal nuclease"/>
    <property type="match status" value="1"/>
</dbReference>
<dbReference type="EMBL" id="CP116805">
    <property type="protein sequence ID" value="WCL54472.1"/>
    <property type="molecule type" value="Genomic_DNA"/>
</dbReference>
<evidence type="ECO:0000256" key="2">
    <source>
        <dbReference type="ARBA" id="ARBA00022759"/>
    </source>
</evidence>
<dbReference type="KEGG" id="gso:PH603_01705"/>
<proteinExistence type="predicted"/>
<keyword evidence="6" id="KW-1185">Reference proteome</keyword>
<evidence type="ECO:0000259" key="4">
    <source>
        <dbReference type="PROSITE" id="PS50830"/>
    </source>
</evidence>
<dbReference type="PANTHER" id="PTHR12302:SF3">
    <property type="entry name" value="SERINE_THREONINE-PROTEIN KINASE 31"/>
    <property type="match status" value="1"/>
</dbReference>
<sequence>MVTIIVALLAVLGLSGLPEGLTSCGGGRVTMITSGDQLTLEDGTKVRLAHILAPRVAAPKSPHEDWPHAKVAKAALERLALERTVSLHCESNRPDRHGALVAHVVQDGEWLQARLVAEGAAFAYARPGEKISVPALIDMANTARDAKAGLWSLRAYAPTSAENAGSVTGRFALVEGTVLKAAKAGDRLYLNFGEDYRRDFTVEIPKRLAERMAAIGNDPLALTGRKVRVTGFVDWKGGPHIALTHPDQLETLPPE</sequence>
<accession>A0AAE9XQP9</accession>
<reference evidence="5" key="1">
    <citation type="submission" date="2023-01" db="EMBL/GenBank/DDBJ databases">
        <title>The genome sequence of Kordiimonadaceae bacterium 6D33.</title>
        <authorList>
            <person name="Liu Y."/>
        </authorList>
    </citation>
    <scope>NUCLEOTIDE SEQUENCE</scope>
    <source>
        <strain evidence="5">6D33</strain>
    </source>
</reference>
<keyword evidence="3" id="KW-0378">Hydrolase</keyword>
<dbReference type="SMART" id="SM00318">
    <property type="entry name" value="SNc"/>
    <property type="match status" value="1"/>
</dbReference>
<dbReference type="GO" id="GO:0004519">
    <property type="term" value="F:endonuclease activity"/>
    <property type="evidence" value="ECO:0007669"/>
    <property type="project" value="UniProtKB-KW"/>
</dbReference>
<keyword evidence="1" id="KW-0540">Nuclease</keyword>
<dbReference type="GO" id="GO:0016787">
    <property type="term" value="F:hydrolase activity"/>
    <property type="evidence" value="ECO:0007669"/>
    <property type="project" value="UniProtKB-KW"/>
</dbReference>
<gene>
    <name evidence="5" type="ORF">PH603_01705</name>
</gene>
<dbReference type="RefSeq" id="WP_289504191.1">
    <property type="nucleotide sequence ID" value="NZ_CP116805.1"/>
</dbReference>
<evidence type="ECO:0000256" key="1">
    <source>
        <dbReference type="ARBA" id="ARBA00022722"/>
    </source>
</evidence>
<keyword evidence="2" id="KW-0255">Endonuclease</keyword>
<protein>
    <submittedName>
        <fullName evidence="5">Thermonuclease family protein</fullName>
    </submittedName>
</protein>
<organism evidence="5 6">
    <name type="scientific">Gimibacter soli</name>
    <dbReference type="NCBI Taxonomy" id="3024400"/>
    <lineage>
        <taxon>Bacteria</taxon>
        <taxon>Pseudomonadati</taxon>
        <taxon>Pseudomonadota</taxon>
        <taxon>Alphaproteobacteria</taxon>
        <taxon>Kordiimonadales</taxon>
        <taxon>Temperatibacteraceae</taxon>
        <taxon>Gimibacter</taxon>
    </lineage>
</organism>